<accession>A0A373FB14</accession>
<protein>
    <submittedName>
        <fullName evidence="1">Uncharacterized protein</fullName>
    </submittedName>
</protein>
<proteinExistence type="predicted"/>
<organism evidence="1 2">
    <name type="scientific">Comamonas testosteroni</name>
    <name type="common">Pseudomonas testosteroni</name>
    <dbReference type="NCBI Taxonomy" id="285"/>
    <lineage>
        <taxon>Bacteria</taxon>
        <taxon>Pseudomonadati</taxon>
        <taxon>Pseudomonadota</taxon>
        <taxon>Betaproteobacteria</taxon>
        <taxon>Burkholderiales</taxon>
        <taxon>Comamonadaceae</taxon>
        <taxon>Comamonas</taxon>
    </lineage>
</organism>
<evidence type="ECO:0000313" key="1">
    <source>
        <dbReference type="EMBL" id="RGE41334.1"/>
    </source>
</evidence>
<dbReference type="Proteomes" id="UP000261948">
    <property type="component" value="Unassembled WGS sequence"/>
</dbReference>
<name>A0A373FB14_COMTE</name>
<reference evidence="1 2" key="1">
    <citation type="submission" date="2018-08" db="EMBL/GenBank/DDBJ databases">
        <title>Comamonas testosteroni strain SWCO2.</title>
        <authorList>
            <person name="Jiang N."/>
            <person name="Zhang X.Z."/>
        </authorList>
    </citation>
    <scope>NUCLEOTIDE SEQUENCE [LARGE SCALE GENOMIC DNA]</scope>
    <source>
        <strain evidence="1 2">SWCO2</strain>
    </source>
</reference>
<dbReference type="AlphaFoldDB" id="A0A373FB14"/>
<evidence type="ECO:0000313" key="2">
    <source>
        <dbReference type="Proteomes" id="UP000261948"/>
    </source>
</evidence>
<dbReference type="EMBL" id="QURR01000029">
    <property type="protein sequence ID" value="RGE41334.1"/>
    <property type="molecule type" value="Genomic_DNA"/>
</dbReference>
<sequence length="115" mass="12374">MLLPESDSDRNALFEYIANNGDIQGGVALNAMHGNLINHFRAQAGLDSHESVEKIMAHLDANTRAQVSSAISKMRLARVDAADDQSAPAKPHVGGSVKFGLMMFVLGALVSYNFF</sequence>
<gene>
    <name evidence="1" type="ORF">DZC30_18670</name>
</gene>
<keyword evidence="2" id="KW-1185">Reference proteome</keyword>
<comment type="caution">
    <text evidence="1">The sequence shown here is derived from an EMBL/GenBank/DDBJ whole genome shotgun (WGS) entry which is preliminary data.</text>
</comment>